<dbReference type="GO" id="GO:0008061">
    <property type="term" value="F:chitin binding"/>
    <property type="evidence" value="ECO:0007669"/>
    <property type="project" value="InterPro"/>
</dbReference>
<evidence type="ECO:0000256" key="4">
    <source>
        <dbReference type="ARBA" id="ARBA00012729"/>
    </source>
</evidence>
<dbReference type="InterPro" id="IPR001223">
    <property type="entry name" value="Glyco_hydro18_cat"/>
</dbReference>
<evidence type="ECO:0000256" key="3">
    <source>
        <dbReference type="ARBA" id="ARBA00008682"/>
    </source>
</evidence>
<dbReference type="FunFam" id="3.20.20.80:FF:000075">
    <property type="entry name" value="Sporulation-specific chitinase"/>
    <property type="match status" value="1"/>
</dbReference>
<gene>
    <name evidence="13" type="ORF">BDZ90DRAFT_245060</name>
</gene>
<dbReference type="OrthoDB" id="76388at2759"/>
<dbReference type="EMBL" id="KZ819662">
    <property type="protein sequence ID" value="PWN30624.1"/>
    <property type="molecule type" value="Genomic_DNA"/>
</dbReference>
<comment type="subcellular location">
    <subcellularLocation>
        <location evidence="2">Secreted</location>
    </subcellularLocation>
</comment>
<comment type="catalytic activity">
    <reaction evidence="1">
        <text>Random endo-hydrolysis of N-acetyl-beta-D-glucosaminide (1-&gt;4)-beta-linkages in chitin and chitodextrins.</text>
        <dbReference type="EC" id="3.2.1.14"/>
    </reaction>
</comment>
<accession>A0A316V061</accession>
<dbReference type="Gene3D" id="3.20.20.80">
    <property type="entry name" value="Glycosidases"/>
    <property type="match status" value="1"/>
</dbReference>
<dbReference type="GO" id="GO:0006032">
    <property type="term" value="P:chitin catabolic process"/>
    <property type="evidence" value="ECO:0007669"/>
    <property type="project" value="UniProtKB-KW"/>
</dbReference>
<sequence length="392" mass="43849">MPVPPTGNSNGSVTVGYFPNWAIYGRSYKPHNIPCSSLTHLLYCFADVKSDSGEVFLTDAWSDEQIHYDGDSWEEPGSNLYGNLKAIYKLKQHNRQMKVLLSIGGWTYSPHFAPMACDKSKRARFVASAVDLVKDYGFDGLDVDWEYPHDSRQADDYVALLRELREGLDGLQGHLRAQTPFELTIAAPCGMEQAKKLKIGEMDRYLTFWNLMAYDMAGSWDSLVGHQAPLFGPSPNVHEAVELYLSHGVAGAHKLVLGMPLYGRAFEHTDGPGCPYQGVGEGSWEAGSWDYKALPLPGSQEHFDPQAVAASCYDADKKKFVTYESMQSSLAKVRYMRDRGMKGAMWWELSGDREGEGSIVGRVAREMAPLDATPNHLDYPTSKWDNLREKRI</sequence>
<dbReference type="InterPro" id="IPR017853">
    <property type="entry name" value="GH"/>
</dbReference>
<name>A0A316V061_9BASI</name>
<evidence type="ECO:0000256" key="5">
    <source>
        <dbReference type="ARBA" id="ARBA00022525"/>
    </source>
</evidence>
<dbReference type="GO" id="GO:0000272">
    <property type="term" value="P:polysaccharide catabolic process"/>
    <property type="evidence" value="ECO:0007669"/>
    <property type="project" value="UniProtKB-KW"/>
</dbReference>
<keyword evidence="5" id="KW-0964">Secreted</keyword>
<dbReference type="InterPro" id="IPR011583">
    <property type="entry name" value="Chitinase_II/V-like_cat"/>
</dbReference>
<feature type="domain" description="GH18" evidence="12">
    <location>
        <begin position="12"/>
        <end position="370"/>
    </location>
</feature>
<comment type="similarity">
    <text evidence="3">Belongs to the glycosyl hydrolase 18 family. Chitinase class V subfamily.</text>
</comment>
<reference evidence="13 14" key="1">
    <citation type="journal article" date="2018" name="Mol. Biol. Evol.">
        <title>Broad Genomic Sampling Reveals a Smut Pathogenic Ancestry of the Fungal Clade Ustilaginomycotina.</title>
        <authorList>
            <person name="Kijpornyongpan T."/>
            <person name="Mondo S.J."/>
            <person name="Barry K."/>
            <person name="Sandor L."/>
            <person name="Lee J."/>
            <person name="Lipzen A."/>
            <person name="Pangilinan J."/>
            <person name="LaButti K."/>
            <person name="Hainaut M."/>
            <person name="Henrissat B."/>
            <person name="Grigoriev I.V."/>
            <person name="Spatafora J.W."/>
            <person name="Aime M.C."/>
        </authorList>
    </citation>
    <scope>NUCLEOTIDE SEQUENCE [LARGE SCALE GENOMIC DNA]</scope>
    <source>
        <strain evidence="13 14">MCA 5214</strain>
    </source>
</reference>
<evidence type="ECO:0000259" key="12">
    <source>
        <dbReference type="PROSITE" id="PS51910"/>
    </source>
</evidence>
<dbReference type="InterPro" id="IPR029070">
    <property type="entry name" value="Chitinase_insertion_sf"/>
</dbReference>
<dbReference type="GO" id="GO:0005576">
    <property type="term" value="C:extracellular region"/>
    <property type="evidence" value="ECO:0007669"/>
    <property type="project" value="UniProtKB-SubCell"/>
</dbReference>
<evidence type="ECO:0000256" key="7">
    <source>
        <dbReference type="ARBA" id="ARBA00023024"/>
    </source>
</evidence>
<evidence type="ECO:0000313" key="13">
    <source>
        <dbReference type="EMBL" id="PWN30624.1"/>
    </source>
</evidence>
<dbReference type="EC" id="3.2.1.14" evidence="4"/>
<dbReference type="GO" id="GO:0008843">
    <property type="term" value="F:endochitinase activity"/>
    <property type="evidence" value="ECO:0007669"/>
    <property type="project" value="UniProtKB-EC"/>
</dbReference>
<dbReference type="STRING" id="1569628.A0A316V061"/>
<keyword evidence="10" id="KW-0624">Polysaccharide degradation</keyword>
<dbReference type="FunFam" id="3.10.50.10:FF:000005">
    <property type="entry name" value="Endochitinase B1"/>
    <property type="match status" value="1"/>
</dbReference>
<dbReference type="SMART" id="SM00636">
    <property type="entry name" value="Glyco_18"/>
    <property type="match status" value="1"/>
</dbReference>
<evidence type="ECO:0000256" key="8">
    <source>
        <dbReference type="ARBA" id="ARBA00023277"/>
    </source>
</evidence>
<dbReference type="PANTHER" id="PTHR11177:SF317">
    <property type="entry name" value="CHITINASE 12-RELATED"/>
    <property type="match status" value="1"/>
</dbReference>
<evidence type="ECO:0000256" key="9">
    <source>
        <dbReference type="ARBA" id="ARBA00023295"/>
    </source>
</evidence>
<dbReference type="Pfam" id="PF00704">
    <property type="entry name" value="Glyco_hydro_18"/>
    <property type="match status" value="1"/>
</dbReference>
<evidence type="ECO:0000256" key="6">
    <source>
        <dbReference type="ARBA" id="ARBA00022801"/>
    </source>
</evidence>
<evidence type="ECO:0000256" key="10">
    <source>
        <dbReference type="ARBA" id="ARBA00023326"/>
    </source>
</evidence>
<keyword evidence="14" id="KW-1185">Reference proteome</keyword>
<dbReference type="CDD" id="cd06548">
    <property type="entry name" value="GH18_chitinase"/>
    <property type="match status" value="1"/>
</dbReference>
<dbReference type="GeneID" id="37029310"/>
<evidence type="ECO:0000313" key="14">
    <source>
        <dbReference type="Proteomes" id="UP000245884"/>
    </source>
</evidence>
<evidence type="ECO:0000256" key="1">
    <source>
        <dbReference type="ARBA" id="ARBA00000822"/>
    </source>
</evidence>
<dbReference type="InterPro" id="IPR001579">
    <property type="entry name" value="Glyco_hydro_18_chit_AS"/>
</dbReference>
<dbReference type="SUPFAM" id="SSF51445">
    <property type="entry name" value="(Trans)glycosidases"/>
    <property type="match status" value="1"/>
</dbReference>
<dbReference type="PROSITE" id="PS01095">
    <property type="entry name" value="GH18_1"/>
    <property type="match status" value="1"/>
</dbReference>
<dbReference type="InterPro" id="IPR050314">
    <property type="entry name" value="Glycosyl_Hydrlase_18"/>
</dbReference>
<dbReference type="Gene3D" id="3.10.50.10">
    <property type="match status" value="1"/>
</dbReference>
<evidence type="ECO:0000256" key="2">
    <source>
        <dbReference type="ARBA" id="ARBA00004613"/>
    </source>
</evidence>
<dbReference type="SUPFAM" id="SSF54556">
    <property type="entry name" value="Chitinase insertion domain"/>
    <property type="match status" value="1"/>
</dbReference>
<evidence type="ECO:0000256" key="11">
    <source>
        <dbReference type="RuleBase" id="RU000489"/>
    </source>
</evidence>
<protein>
    <recommendedName>
        <fullName evidence="4">chitinase</fullName>
        <ecNumber evidence="4">3.2.1.14</ecNumber>
    </recommendedName>
</protein>
<proteinExistence type="inferred from homology"/>
<keyword evidence="8" id="KW-0119">Carbohydrate metabolism</keyword>
<dbReference type="PROSITE" id="PS51910">
    <property type="entry name" value="GH18_2"/>
    <property type="match status" value="1"/>
</dbReference>
<dbReference type="Proteomes" id="UP000245884">
    <property type="component" value="Unassembled WGS sequence"/>
</dbReference>
<keyword evidence="6 11" id="KW-0378">Hydrolase</keyword>
<dbReference type="PANTHER" id="PTHR11177">
    <property type="entry name" value="CHITINASE"/>
    <property type="match status" value="1"/>
</dbReference>
<dbReference type="RefSeq" id="XP_025365236.1">
    <property type="nucleotide sequence ID" value="XM_025507487.1"/>
</dbReference>
<organism evidence="13 14">
    <name type="scientific">Jaminaea rosea</name>
    <dbReference type="NCBI Taxonomy" id="1569628"/>
    <lineage>
        <taxon>Eukaryota</taxon>
        <taxon>Fungi</taxon>
        <taxon>Dikarya</taxon>
        <taxon>Basidiomycota</taxon>
        <taxon>Ustilaginomycotina</taxon>
        <taxon>Exobasidiomycetes</taxon>
        <taxon>Microstromatales</taxon>
        <taxon>Microstromatales incertae sedis</taxon>
        <taxon>Jaminaea</taxon>
    </lineage>
</organism>
<dbReference type="AlphaFoldDB" id="A0A316V061"/>
<keyword evidence="7" id="KW-0146">Chitin degradation</keyword>
<keyword evidence="9 11" id="KW-0326">Glycosidase</keyword>